<dbReference type="PANTHER" id="PTHR43776">
    <property type="entry name" value="TRANSPORT ATP-BINDING PROTEIN"/>
    <property type="match status" value="1"/>
</dbReference>
<evidence type="ECO:0000313" key="11">
    <source>
        <dbReference type="Proteomes" id="UP000035081"/>
    </source>
</evidence>
<dbReference type="AlphaFoldDB" id="W5YNV6"/>
<dbReference type="GO" id="GO:0016887">
    <property type="term" value="F:ATP hydrolysis activity"/>
    <property type="evidence" value="ECO:0007669"/>
    <property type="project" value="InterPro"/>
</dbReference>
<dbReference type="GO" id="GO:0015833">
    <property type="term" value="P:peptide transport"/>
    <property type="evidence" value="ECO:0007669"/>
    <property type="project" value="InterPro"/>
</dbReference>
<evidence type="ECO:0000256" key="6">
    <source>
        <dbReference type="ARBA" id="ARBA00047356"/>
    </source>
</evidence>
<dbReference type="InterPro" id="IPR017871">
    <property type="entry name" value="ABC_transporter-like_CS"/>
</dbReference>
<name>W5YNV6_9GAMM</name>
<dbReference type="RefSeq" id="WP_036202954.1">
    <property type="nucleotide sequence ID" value="NZ_CP136535.1"/>
</dbReference>
<accession>W5YNV6</accession>
<dbReference type="PROSITE" id="PS00211">
    <property type="entry name" value="ABC_TRANSPORTER_1"/>
    <property type="match status" value="1"/>
</dbReference>
<dbReference type="InterPro" id="IPR027417">
    <property type="entry name" value="P-loop_NTPase"/>
</dbReference>
<reference evidence="10 11" key="1">
    <citation type="journal article" date="2014" name="Genome Announc.">
        <title>Draft Genome Sequences of Marinobacter similis A3d10T and Marinobacter salarius R9SW1T.</title>
        <authorList>
            <person name="Ivanova E.P."/>
            <person name="Ng H.J."/>
            <person name="Webb H.K."/>
            <person name="Feng G."/>
            <person name="Oshima K."/>
            <person name="Hattori M."/>
            <person name="Ohkuma M."/>
            <person name="Sergeev A.F."/>
            <person name="Mikhailov V.V."/>
            <person name="Crawford R.J."/>
            <person name="Sawabe T."/>
        </authorList>
    </citation>
    <scope>NUCLEOTIDE SEQUENCE [LARGE SCALE GENOMIC DNA]</scope>
    <source>
        <strain evidence="11">A3d10 and R9SW1</strain>
    </source>
</reference>
<dbReference type="PANTHER" id="PTHR43776:SF7">
    <property type="entry name" value="D,D-DIPEPTIDE TRANSPORT ATP-BINDING PROTEIN DDPF-RELATED"/>
    <property type="match status" value="1"/>
</dbReference>
<dbReference type="InterPro" id="IPR050319">
    <property type="entry name" value="ABC_transp_ATP-bind"/>
</dbReference>
<dbReference type="NCBIfam" id="TIGR01727">
    <property type="entry name" value="oligo_HPY"/>
    <property type="match status" value="1"/>
</dbReference>
<keyword evidence="3" id="KW-0547">Nucleotide-binding</keyword>
<dbReference type="CDD" id="cd03257">
    <property type="entry name" value="ABC_NikE_OppD_transporters"/>
    <property type="match status" value="1"/>
</dbReference>
<dbReference type="InterPro" id="IPR003593">
    <property type="entry name" value="AAA+_ATPase"/>
</dbReference>
<dbReference type="InterPro" id="IPR003439">
    <property type="entry name" value="ABC_transporter-like_ATP-bd"/>
</dbReference>
<organism evidence="10 11">
    <name type="scientific">Marinobacter salarius</name>
    <dbReference type="NCBI Taxonomy" id="1420917"/>
    <lineage>
        <taxon>Bacteria</taxon>
        <taxon>Pseudomonadati</taxon>
        <taxon>Pseudomonadota</taxon>
        <taxon>Gammaproteobacteria</taxon>
        <taxon>Pseudomonadales</taxon>
        <taxon>Marinobacteraceae</taxon>
        <taxon>Marinobacter</taxon>
    </lineage>
</organism>
<evidence type="ECO:0000256" key="3">
    <source>
        <dbReference type="ARBA" id="ARBA00022741"/>
    </source>
</evidence>
<evidence type="ECO:0000313" key="10">
    <source>
        <dbReference type="EMBL" id="AHI30735.1"/>
    </source>
</evidence>
<evidence type="ECO:0000256" key="7">
    <source>
        <dbReference type="ARBA" id="ARBA00058018"/>
    </source>
</evidence>
<feature type="domain" description="ABC transporter" evidence="9">
    <location>
        <begin position="30"/>
        <end position="270"/>
    </location>
</feature>
<evidence type="ECO:0000256" key="4">
    <source>
        <dbReference type="ARBA" id="ARBA00022840"/>
    </source>
</evidence>
<keyword evidence="2" id="KW-0813">Transport</keyword>
<dbReference type="FunFam" id="3.40.50.300:FF:000016">
    <property type="entry name" value="Oligopeptide ABC transporter ATP-binding component"/>
    <property type="match status" value="1"/>
</dbReference>
<evidence type="ECO:0000256" key="1">
    <source>
        <dbReference type="ARBA" id="ARBA00005417"/>
    </source>
</evidence>
<evidence type="ECO:0000256" key="2">
    <source>
        <dbReference type="ARBA" id="ARBA00022448"/>
    </source>
</evidence>
<dbReference type="Pfam" id="PF08352">
    <property type="entry name" value="oligo_HPY"/>
    <property type="match status" value="1"/>
</dbReference>
<dbReference type="InterPro" id="IPR013563">
    <property type="entry name" value="Oligopep_ABC_C"/>
</dbReference>
<dbReference type="SUPFAM" id="SSF52540">
    <property type="entry name" value="P-loop containing nucleoside triphosphate hydrolases"/>
    <property type="match status" value="1"/>
</dbReference>
<dbReference type="EMBL" id="CP007152">
    <property type="protein sequence ID" value="AHI30735.1"/>
    <property type="molecule type" value="Genomic_DNA"/>
</dbReference>
<gene>
    <name evidence="10" type="primary">dppF</name>
    <name evidence="10" type="ORF">AU15_03165</name>
</gene>
<evidence type="ECO:0000256" key="8">
    <source>
        <dbReference type="ARBA" id="ARBA00065473"/>
    </source>
</evidence>
<comment type="similarity">
    <text evidence="1">Belongs to the ABC transporter superfamily.</text>
</comment>
<sequence length="339" mass="37595">MTSPSSTLVDIRGLEKKFDLSGGLLEQISFKGGRFHRKQEAVHAINGVDLQVQKGEALCVVGESGCGKSTVARTVMGLLSPSAGEIHYDGQRIDNLDGKEVLPYRRKMQMIFQNPYASLNPRMTIQQTLEEPIRFHQPDASESQIRDKVQDVMESVGIDPDWGSRFGHEFSGGQRQRIAIARALAVDPEFIVADEPISALDVSIQAQVLNLLMEAQESRNLTYLFITHDLAVVEHFGTRVAVMYLGRVCELADTRTLFNTPRHPYTQALLSAIPKLEDDRPNHIRLQGEVPTPVQLPSGCVFHGRCPYADDRCRQEIPQLIATDGGAQVACHAVEEGRL</sequence>
<dbReference type="KEGG" id="msr:AU15_03165"/>
<dbReference type="Proteomes" id="UP000035081">
    <property type="component" value="Chromosome"/>
</dbReference>
<protein>
    <recommendedName>
        <fullName evidence="5">ABC-type dipeptide transporter</fullName>
        <ecNumber evidence="5">7.4.2.9</ecNumber>
    </recommendedName>
</protein>
<dbReference type="HOGENOM" id="CLU_000604_1_23_6"/>
<dbReference type="Gene3D" id="3.40.50.300">
    <property type="entry name" value="P-loop containing nucleotide triphosphate hydrolases"/>
    <property type="match status" value="1"/>
</dbReference>
<evidence type="ECO:0000256" key="5">
    <source>
        <dbReference type="ARBA" id="ARBA00038852"/>
    </source>
</evidence>
<dbReference type="PROSITE" id="PS50893">
    <property type="entry name" value="ABC_TRANSPORTER_2"/>
    <property type="match status" value="1"/>
</dbReference>
<comment type="catalytic activity">
    <reaction evidence="6">
        <text>a dipeptide(out) + ATP + H2O = a dipeptide(in) + ADP + phosphate + H(+)</text>
        <dbReference type="Rhea" id="RHEA:23120"/>
        <dbReference type="ChEBI" id="CHEBI:15377"/>
        <dbReference type="ChEBI" id="CHEBI:15378"/>
        <dbReference type="ChEBI" id="CHEBI:30616"/>
        <dbReference type="ChEBI" id="CHEBI:43474"/>
        <dbReference type="ChEBI" id="CHEBI:90799"/>
        <dbReference type="ChEBI" id="CHEBI:456216"/>
        <dbReference type="EC" id="7.4.2.9"/>
    </reaction>
</comment>
<dbReference type="GO" id="GO:0005524">
    <property type="term" value="F:ATP binding"/>
    <property type="evidence" value="ECO:0007669"/>
    <property type="project" value="UniProtKB-KW"/>
</dbReference>
<comment type="subunit">
    <text evidence="8">The complex is composed of two ATP-binding proteins (DppD and DppF), two transmembrane proteins (DppB and DppC) and a solute-binding protein (DppA1-A5). Five orthologous SBPs (DppA1-A5) are present in P.aeruginosa, which increases the substrate specificity of the DppBCDF transporter.</text>
</comment>
<dbReference type="SMART" id="SM00382">
    <property type="entry name" value="AAA"/>
    <property type="match status" value="1"/>
</dbReference>
<proteinExistence type="inferred from homology"/>
<dbReference type="EC" id="7.4.2.9" evidence="5"/>
<keyword evidence="4 10" id="KW-0067">ATP-binding</keyword>
<dbReference type="Pfam" id="PF00005">
    <property type="entry name" value="ABC_tran"/>
    <property type="match status" value="1"/>
</dbReference>
<comment type="function">
    <text evidence="7">Part of the ABC transporter DppABCDF involved in the uptake of various di/tripeptides. Is also involved in the uptake of phaseolotoxin, a toxic tripeptide inhibiting the enzyme ornithine carbamoyltransferase. Responsible for energy coupling to the transport system.</text>
</comment>
<dbReference type="GO" id="GO:0055085">
    <property type="term" value="P:transmembrane transport"/>
    <property type="evidence" value="ECO:0007669"/>
    <property type="project" value="UniProtKB-ARBA"/>
</dbReference>
<evidence type="ECO:0000259" key="9">
    <source>
        <dbReference type="PROSITE" id="PS50893"/>
    </source>
</evidence>